<accession>A0A6P6YEC2</accession>
<reference evidence="10" key="1">
    <citation type="submission" date="2025-08" db="UniProtKB">
        <authorList>
            <consortium name="RefSeq"/>
        </authorList>
    </citation>
    <scope>IDENTIFICATION</scope>
    <source>
        <strain evidence="10">Airmid</strain>
    </source>
</reference>
<proteinExistence type="inferred from homology"/>
<name>A0A6P6YEC2_DERPT</name>
<dbReference type="GO" id="GO:0051603">
    <property type="term" value="P:proteolysis involved in protein catabolic process"/>
    <property type="evidence" value="ECO:0007669"/>
    <property type="project" value="InterPro"/>
</dbReference>
<gene>
    <name evidence="10" type="primary">LOC113797119</name>
</gene>
<dbReference type="GO" id="GO:0005737">
    <property type="term" value="C:cytoplasm"/>
    <property type="evidence" value="ECO:0007669"/>
    <property type="project" value="UniProtKB-SubCell"/>
</dbReference>
<dbReference type="OrthoDB" id="431557at2759"/>
<protein>
    <recommendedName>
        <fullName evidence="4">Proteasome subunit alpha type-2</fullName>
    </recommendedName>
</protein>
<dbReference type="InterPro" id="IPR050115">
    <property type="entry name" value="Proteasome_alpha"/>
</dbReference>
<keyword evidence="9" id="KW-1185">Reference proteome</keyword>
<keyword evidence="7" id="KW-0539">Nucleus</keyword>
<evidence type="ECO:0000313" key="10">
    <source>
        <dbReference type="RefSeq" id="XP_027203251.1"/>
    </source>
</evidence>
<dbReference type="InterPro" id="IPR023332">
    <property type="entry name" value="Proteasome_alpha-type"/>
</dbReference>
<dbReference type="CDD" id="cd03750">
    <property type="entry name" value="proteasome_alpha_type_2"/>
    <property type="match status" value="1"/>
</dbReference>
<dbReference type="InParanoid" id="A0A6P6YEC2"/>
<sequence length="456" mass="51468">MDRSKVGTRLTLSERFKLIRQEQQTRKIMVNPSIESPGEKLARPMKNFNGTVSRNERPRAILQQGSERNRRLVLQMATNTQLMEELKNQNTKMFVNLPIVQQQANNNNLAINNKRAANIPSVRARLGLRSGNSIRRNGNLVTGSIKNRLGRKPIAQRLGLAQTLKSSGRINLQNRTNGFITNNSNMRRGTQVFKSKNRPMNIVNNRVPRNRIRNIGQRIIRKNKNNNQRVTVESLDQDLDLVQIEYALAAVAAGASSVGIKAMNGVVMATEKKTNSILTEEHSLYKVEQVTDHIGMIYSGMGPDYRLLVRKARKIAQEYFLVYSEPIPTTQLVQRVAHIMQEYTQSGGVRPFGVSLLIAGWNDDRPYLFQCDPSGAYFAWKATALGKNHINGKSFLEKRYSEDLELEDAIQTAILTLKESFEGQMTQDNIEIGICNKNGFKRLSPGEVKDYLATIG</sequence>
<comment type="function">
    <text evidence="1">The proteasome is a multicatalytic proteinase complex which is characterized by its ability to cleave peptides with Arg, Phe, Tyr, Leu, and Glu adjacent to the leaving group at neutral or slightly basic pH. The proteasome has an ATP-dependent proteolytic activity.</text>
</comment>
<dbReference type="RefSeq" id="XP_027203251.1">
    <property type="nucleotide sequence ID" value="XM_027347450.1"/>
</dbReference>
<comment type="similarity">
    <text evidence="8">Belongs to the peptidase T1A family.</text>
</comment>
<evidence type="ECO:0000313" key="9">
    <source>
        <dbReference type="Proteomes" id="UP000515146"/>
    </source>
</evidence>
<dbReference type="SUPFAM" id="SSF56235">
    <property type="entry name" value="N-terminal nucleophile aminohydrolases (Ntn hydrolases)"/>
    <property type="match status" value="1"/>
</dbReference>
<evidence type="ECO:0000256" key="6">
    <source>
        <dbReference type="ARBA" id="ARBA00022942"/>
    </source>
</evidence>
<dbReference type="PANTHER" id="PTHR11599">
    <property type="entry name" value="PROTEASOME SUBUNIT ALPHA/BETA"/>
    <property type="match status" value="1"/>
</dbReference>
<dbReference type="KEGG" id="dpte:113797119"/>
<dbReference type="NCBIfam" id="NF003075">
    <property type="entry name" value="PRK03996.1"/>
    <property type="match status" value="1"/>
</dbReference>
<dbReference type="PROSITE" id="PS51475">
    <property type="entry name" value="PROTEASOME_ALPHA_2"/>
    <property type="match status" value="1"/>
</dbReference>
<keyword evidence="5" id="KW-0963">Cytoplasm</keyword>
<evidence type="ECO:0000256" key="5">
    <source>
        <dbReference type="ARBA" id="ARBA00022490"/>
    </source>
</evidence>
<evidence type="ECO:0000256" key="2">
    <source>
        <dbReference type="ARBA" id="ARBA00004123"/>
    </source>
</evidence>
<keyword evidence="6 8" id="KW-0647">Proteasome</keyword>
<evidence type="ECO:0000256" key="1">
    <source>
        <dbReference type="ARBA" id="ARBA00002000"/>
    </source>
</evidence>
<dbReference type="Gene3D" id="3.60.20.10">
    <property type="entry name" value="Glutamine Phosphoribosylpyrophosphate, subunit 1, domain 1"/>
    <property type="match status" value="1"/>
</dbReference>
<evidence type="ECO:0000256" key="8">
    <source>
        <dbReference type="PROSITE-ProRule" id="PRU00808"/>
    </source>
</evidence>
<organism evidence="9 10">
    <name type="scientific">Dermatophagoides pteronyssinus</name>
    <name type="common">European house dust mite</name>
    <dbReference type="NCBI Taxonomy" id="6956"/>
    <lineage>
        <taxon>Eukaryota</taxon>
        <taxon>Metazoa</taxon>
        <taxon>Ecdysozoa</taxon>
        <taxon>Arthropoda</taxon>
        <taxon>Chelicerata</taxon>
        <taxon>Arachnida</taxon>
        <taxon>Acari</taxon>
        <taxon>Acariformes</taxon>
        <taxon>Sarcoptiformes</taxon>
        <taxon>Astigmata</taxon>
        <taxon>Psoroptidia</taxon>
        <taxon>Analgoidea</taxon>
        <taxon>Pyroglyphidae</taxon>
        <taxon>Dermatophagoidinae</taxon>
        <taxon>Dermatophagoides</taxon>
    </lineage>
</organism>
<evidence type="ECO:0000256" key="3">
    <source>
        <dbReference type="ARBA" id="ARBA00004496"/>
    </source>
</evidence>
<dbReference type="CTD" id="41531"/>
<dbReference type="GO" id="GO:0005634">
    <property type="term" value="C:nucleus"/>
    <property type="evidence" value="ECO:0007669"/>
    <property type="project" value="UniProtKB-SubCell"/>
</dbReference>
<dbReference type="AlphaFoldDB" id="A0A6P6YEC2"/>
<dbReference type="Pfam" id="PF00227">
    <property type="entry name" value="Proteasome"/>
    <property type="match status" value="1"/>
</dbReference>
<evidence type="ECO:0000256" key="7">
    <source>
        <dbReference type="ARBA" id="ARBA00023242"/>
    </source>
</evidence>
<dbReference type="Proteomes" id="UP000515146">
    <property type="component" value="Unplaced"/>
</dbReference>
<evidence type="ECO:0000256" key="4">
    <source>
        <dbReference type="ARBA" id="ARBA00021337"/>
    </source>
</evidence>
<dbReference type="InterPro" id="IPR001353">
    <property type="entry name" value="Proteasome_sua/b"/>
</dbReference>
<dbReference type="FunFam" id="3.60.20.10:FF:000012">
    <property type="entry name" value="Proteasome subunit alpha type"/>
    <property type="match status" value="1"/>
</dbReference>
<comment type="subcellular location">
    <subcellularLocation>
        <location evidence="3">Cytoplasm</location>
    </subcellularLocation>
    <subcellularLocation>
        <location evidence="2">Nucleus</location>
    </subcellularLocation>
</comment>
<dbReference type="InterPro" id="IPR029055">
    <property type="entry name" value="Ntn_hydrolases_N"/>
</dbReference>
<dbReference type="GO" id="GO:0019773">
    <property type="term" value="C:proteasome core complex, alpha-subunit complex"/>
    <property type="evidence" value="ECO:0007669"/>
    <property type="project" value="UniProtKB-UniRule"/>
</dbReference>